<evidence type="ECO:0000256" key="4">
    <source>
        <dbReference type="SAM" id="MobiDB-lite"/>
    </source>
</evidence>
<evidence type="ECO:0000256" key="3">
    <source>
        <dbReference type="PROSITE-ProRule" id="PRU00209"/>
    </source>
</evidence>
<dbReference type="CDD" id="cd02153">
    <property type="entry name" value="tRNA_bindingDomain"/>
    <property type="match status" value="1"/>
</dbReference>
<keyword evidence="6" id="KW-0378">Hydrolase</keyword>
<dbReference type="Proteomes" id="UP000186817">
    <property type="component" value="Unassembled WGS sequence"/>
</dbReference>
<organism evidence="6 7">
    <name type="scientific">Symbiodinium microadriaticum</name>
    <name type="common">Dinoflagellate</name>
    <name type="synonym">Zooxanthella microadriatica</name>
    <dbReference type="NCBI Taxonomy" id="2951"/>
    <lineage>
        <taxon>Eukaryota</taxon>
        <taxon>Sar</taxon>
        <taxon>Alveolata</taxon>
        <taxon>Dinophyceae</taxon>
        <taxon>Suessiales</taxon>
        <taxon>Symbiodiniaceae</taxon>
        <taxon>Symbiodinium</taxon>
    </lineage>
</organism>
<dbReference type="Pfam" id="PF01612">
    <property type="entry name" value="DNA_pol_A_exo1"/>
    <property type="match status" value="1"/>
</dbReference>
<dbReference type="PANTHER" id="PTHR47765">
    <property type="entry name" value="3'-5' EXONUCLEASE DOMAIN-CONTAINING PROTEIN"/>
    <property type="match status" value="1"/>
</dbReference>
<dbReference type="EMBL" id="LSRX01000677">
    <property type="protein sequence ID" value="OLP91167.1"/>
    <property type="molecule type" value="Genomic_DNA"/>
</dbReference>
<dbReference type="PROSITE" id="PS50886">
    <property type="entry name" value="TRBD"/>
    <property type="match status" value="1"/>
</dbReference>
<gene>
    <name evidence="6" type="ORF">AK812_SmicGene27168</name>
</gene>
<dbReference type="OrthoDB" id="10261556at2759"/>
<dbReference type="Gene3D" id="2.40.50.140">
    <property type="entry name" value="Nucleic acid-binding proteins"/>
    <property type="match status" value="1"/>
</dbReference>
<dbReference type="GO" id="GO:0006139">
    <property type="term" value="P:nucleobase-containing compound metabolic process"/>
    <property type="evidence" value="ECO:0007669"/>
    <property type="project" value="InterPro"/>
</dbReference>
<accession>A0A1Q9D7S5</accession>
<dbReference type="Pfam" id="PF01588">
    <property type="entry name" value="tRNA_bind"/>
    <property type="match status" value="1"/>
</dbReference>
<proteinExistence type="predicted"/>
<dbReference type="PANTHER" id="PTHR47765:SF2">
    <property type="entry name" value="EXONUCLEASE MUT-7 HOMOLOG"/>
    <property type="match status" value="1"/>
</dbReference>
<dbReference type="InterPro" id="IPR012337">
    <property type="entry name" value="RNaseH-like_sf"/>
</dbReference>
<dbReference type="InterPro" id="IPR002547">
    <property type="entry name" value="tRNA-bd_dom"/>
</dbReference>
<dbReference type="InterPro" id="IPR052408">
    <property type="entry name" value="Exonuclease_MUT-7-like"/>
</dbReference>
<evidence type="ECO:0000256" key="1">
    <source>
        <dbReference type="ARBA" id="ARBA00022555"/>
    </source>
</evidence>
<protein>
    <submittedName>
        <fullName evidence="6">Exonuclease mut-7-like</fullName>
    </submittedName>
</protein>
<dbReference type="GO" id="GO:0008408">
    <property type="term" value="F:3'-5' exonuclease activity"/>
    <property type="evidence" value="ECO:0007669"/>
    <property type="project" value="InterPro"/>
</dbReference>
<keyword evidence="6" id="KW-0269">Exonuclease</keyword>
<evidence type="ECO:0000313" key="7">
    <source>
        <dbReference type="Proteomes" id="UP000186817"/>
    </source>
</evidence>
<dbReference type="SMART" id="SM00474">
    <property type="entry name" value="35EXOc"/>
    <property type="match status" value="1"/>
</dbReference>
<keyword evidence="7" id="KW-1185">Reference proteome</keyword>
<dbReference type="InterPro" id="IPR002562">
    <property type="entry name" value="3'-5'_exonuclease_dom"/>
</dbReference>
<keyword evidence="1 3" id="KW-0820">tRNA-binding</keyword>
<comment type="caution">
    <text evidence="6">The sequence shown here is derived from an EMBL/GenBank/DDBJ whole genome shotgun (WGS) entry which is preliminary data.</text>
</comment>
<name>A0A1Q9D7S5_SYMMI</name>
<dbReference type="InterPro" id="IPR012340">
    <property type="entry name" value="NA-bd_OB-fold"/>
</dbReference>
<reference evidence="6 7" key="1">
    <citation type="submission" date="2016-02" db="EMBL/GenBank/DDBJ databases">
        <title>Genome analysis of coral dinoflagellate symbionts highlights evolutionary adaptations to a symbiotic lifestyle.</title>
        <authorList>
            <person name="Aranda M."/>
            <person name="Li Y."/>
            <person name="Liew Y.J."/>
            <person name="Baumgarten S."/>
            <person name="Simakov O."/>
            <person name="Wilson M."/>
            <person name="Piel J."/>
            <person name="Ashoor H."/>
            <person name="Bougouffa S."/>
            <person name="Bajic V.B."/>
            <person name="Ryu T."/>
            <person name="Ravasi T."/>
            <person name="Bayer T."/>
            <person name="Micklem G."/>
            <person name="Kim H."/>
            <person name="Bhak J."/>
            <person name="Lajeunesse T.C."/>
            <person name="Voolstra C.R."/>
        </authorList>
    </citation>
    <scope>NUCLEOTIDE SEQUENCE [LARGE SCALE GENOMIC DNA]</scope>
    <source>
        <strain evidence="6 7">CCMP2467</strain>
    </source>
</reference>
<dbReference type="OMA" id="LACEHIP"/>
<dbReference type="SUPFAM" id="SSF50249">
    <property type="entry name" value="Nucleic acid-binding proteins"/>
    <property type="match status" value="1"/>
</dbReference>
<feature type="region of interest" description="Disordered" evidence="4">
    <location>
        <begin position="55"/>
        <end position="82"/>
    </location>
</feature>
<dbReference type="AlphaFoldDB" id="A0A1Q9D7S5"/>
<evidence type="ECO:0000256" key="2">
    <source>
        <dbReference type="ARBA" id="ARBA00022884"/>
    </source>
</evidence>
<dbReference type="InterPro" id="IPR036397">
    <property type="entry name" value="RNaseH_sf"/>
</dbReference>
<evidence type="ECO:0000259" key="5">
    <source>
        <dbReference type="PROSITE" id="PS50886"/>
    </source>
</evidence>
<dbReference type="SUPFAM" id="SSF53098">
    <property type="entry name" value="Ribonuclease H-like"/>
    <property type="match status" value="1"/>
</dbReference>
<keyword evidence="6" id="KW-0540">Nuclease</keyword>
<feature type="domain" description="TRNA-binding" evidence="5">
    <location>
        <begin position="756"/>
        <end position="852"/>
    </location>
</feature>
<evidence type="ECO:0000313" key="6">
    <source>
        <dbReference type="EMBL" id="OLP91167.1"/>
    </source>
</evidence>
<dbReference type="GO" id="GO:0000049">
    <property type="term" value="F:tRNA binding"/>
    <property type="evidence" value="ECO:0007669"/>
    <property type="project" value="UniProtKB-UniRule"/>
</dbReference>
<dbReference type="Gene3D" id="3.30.420.10">
    <property type="entry name" value="Ribonuclease H-like superfamily/Ribonuclease H"/>
    <property type="match status" value="1"/>
</dbReference>
<sequence length="911" mass="100047">MSDNAKMCGASSLRVAKMAHLGDFLHWQSCPQHEQTGHEGTCFPETLVRVSEGQAAALADSSPDVPGGSGKPPSHPKPSLSHFHVRPGGAMVELVEERDVGLRHYALLSPSASGATKNWLRCSSASLPCPPEEPRREVPPLDSWRALASTLILASYLTSRNGEDELFATWARRASGKTFKEGVSCLRRLLTLRASSVSAAWDLGRFKAASYDVLCQNTSARADRRRQMKGGALLCHAGSPGQATRRAPLAGLAFAECIGPDPGNFQRRPLYPNQKCLVVLARCGGLACEHIPGGRQAVLTHLRRLFRRTRRYHDIQGVELALLDHFQLDLSDMESEAKELADVLLDGIGKDAQDSQEYGAQLRLLVALLKRKSPEWWQLPGERLGGLARALRRLKRSPLACDFDAWASPDKLSREQVISCLTSCRVKGTTFPQVLSSLRHWKVTTADLPGRERTALKCALAWLKQPRVAFDSAVMLFSGLNLQASPNALSAFESEALLALGILVRTDRRALEAALQALSSDPVLSAPPAAWAWAAKALHSNGPGPLHWPAWSARFHIPMLQLDVPLRLFQKDEDLKHSVKILNSSDVVGLDAEWPPNTFGISILQFAVWHEVHIWDLQTLDPEVVRRHLPTVLFSPSIRKIGFSFRTSDWPRLGCFAGTLRSLVDLDLLWARQHPSEPVGLKGLVAKLLQKQLDKTEQCSNWAQRPLSEQQLRYAALDAHCLLQLLKAMEPSEQELLSIQVDLDQEPETCIESSDELSGVEIRVGRVEASWPIPGSRHLSGCRVSLGRYGQRQLVQGLPVSAGQRVFVICNLLSRELWGLPSQAGLLAARFADGRRALAEPPQNAELGEVLGTEKTWAPIDLTLPDNPWQRASARLSTSKGLVLLDGQPLKCAGEICSISDRGDGTSGEFT</sequence>
<keyword evidence="2 3" id="KW-0694">RNA-binding</keyword>